<dbReference type="EMBL" id="JARBHB010000005">
    <property type="protein sequence ID" value="KAJ8883918.1"/>
    <property type="molecule type" value="Genomic_DNA"/>
</dbReference>
<gene>
    <name evidence="2" type="ORF">PR048_015773</name>
</gene>
<dbReference type="Proteomes" id="UP001159363">
    <property type="component" value="Chromosome 4"/>
</dbReference>
<feature type="region of interest" description="Disordered" evidence="1">
    <location>
        <begin position="258"/>
        <end position="278"/>
    </location>
</feature>
<comment type="caution">
    <text evidence="2">The sequence shown here is derived from an EMBL/GenBank/DDBJ whole genome shotgun (WGS) entry which is preliminary data.</text>
</comment>
<proteinExistence type="predicted"/>
<sequence>MAKKGEMGVRGLPALGDAIVIIVLGTLHTRGVNGKGVPRRKEEVKEKKEAYLARACVCVCSADNTSRLFMVVSRELSEAMHASSRPPRGTAVIPVPRCTAGIAPPHEAAQPVISSVGNRKLLFHNGRTASNSHLRIIKEMAPFNFRRGVVVPNDDAGWRVFSGFSIFPHPCIPALRHTHISSPSPALKTSMLRAAQNSLHSTPSSASPRALWASILTARADGYCASPLTASTAGTTVKPRQVFADALPFHAVSPTTALKLPASGSTPRSKKGRSSHSLYSPARKYGHFLSPIAIEVIYRGRGGEVVRLIASHKSNRVRFPAGTFSPVEIVVDFATGQRVFSGSSRFLHHASHLNRTAAKQGDLRWTSSYWLKAAGLGRGSEGRRRRSLRVSTPLSDGGPCRSLALRVIAQLVGSRHGAGPGRSKKTWKGSGTTCSNEPLCMNLEGFRETVEDQNQDGCTGNRILVSSTASPAVCHSSTSLGEVPFWLPISCHCHWTRSNTWLNLHVLEEIWRGSPRPKLGQLVIGDTDPSCPVQKKLRKRIELRLHHGSSETDLLTNSQCDNRTEYLPRRRHQGANPRLSDYKPLSYVYAVGHALQPLSRYNLSVQALGEFPYSWISPHASSPKNFHFHLGAVFPSPLCKFGEERRKRRVYLQETDRGGNILWRRASCFLPASCSQRMPPFCLDGPGRKECSGRVGRGGGGVITGNTYTHSLGERPVTDGVSHVLQLPFLNHTPIPPTRGRAVQAPRSSSCSLWCRSSSCWYYFPPPSLPPLLPQPLPTLHIDLLRSRTG</sequence>
<evidence type="ECO:0000313" key="3">
    <source>
        <dbReference type="Proteomes" id="UP001159363"/>
    </source>
</evidence>
<keyword evidence="3" id="KW-1185">Reference proteome</keyword>
<name>A0ABQ9HHV9_9NEOP</name>
<organism evidence="2 3">
    <name type="scientific">Dryococelus australis</name>
    <dbReference type="NCBI Taxonomy" id="614101"/>
    <lineage>
        <taxon>Eukaryota</taxon>
        <taxon>Metazoa</taxon>
        <taxon>Ecdysozoa</taxon>
        <taxon>Arthropoda</taxon>
        <taxon>Hexapoda</taxon>
        <taxon>Insecta</taxon>
        <taxon>Pterygota</taxon>
        <taxon>Neoptera</taxon>
        <taxon>Polyneoptera</taxon>
        <taxon>Phasmatodea</taxon>
        <taxon>Verophasmatodea</taxon>
        <taxon>Anareolatae</taxon>
        <taxon>Phasmatidae</taxon>
        <taxon>Eurycanthinae</taxon>
        <taxon>Dryococelus</taxon>
    </lineage>
</organism>
<evidence type="ECO:0000313" key="2">
    <source>
        <dbReference type="EMBL" id="KAJ8883918.1"/>
    </source>
</evidence>
<protein>
    <submittedName>
        <fullName evidence="2">Uncharacterized protein</fullName>
    </submittedName>
</protein>
<reference evidence="2 3" key="1">
    <citation type="submission" date="2023-02" db="EMBL/GenBank/DDBJ databases">
        <title>LHISI_Scaffold_Assembly.</title>
        <authorList>
            <person name="Stuart O.P."/>
            <person name="Cleave R."/>
            <person name="Magrath M.J.L."/>
            <person name="Mikheyev A.S."/>
        </authorList>
    </citation>
    <scope>NUCLEOTIDE SEQUENCE [LARGE SCALE GENOMIC DNA]</scope>
    <source>
        <strain evidence="2">Daus_M_001</strain>
        <tissue evidence="2">Leg muscle</tissue>
    </source>
</reference>
<accession>A0ABQ9HHV9</accession>
<evidence type="ECO:0000256" key="1">
    <source>
        <dbReference type="SAM" id="MobiDB-lite"/>
    </source>
</evidence>